<reference evidence="2 3" key="1">
    <citation type="submission" date="2017-10" db="EMBL/GenBank/DDBJ databases">
        <authorList>
            <person name="Almansoob K.M."/>
            <person name="Barra A."/>
            <person name="Canlas S.M."/>
            <person name="Chawla N."/>
            <person name="Johnson B.N."/>
            <person name="Kuhl M.D."/>
            <person name="Lin J.Y."/>
            <person name="Patel D.V."/>
            <person name="Reddy A.G."/>
            <person name="Sobol L."/>
            <person name="Solorzano-Papili D."/>
            <person name="Monti D.L."/>
            <person name="Stoner T.H."/>
            <person name="Garlena R.A."/>
            <person name="Russell D.A."/>
            <person name="Pope W.H."/>
            <person name="Jacobs-Sera D."/>
            <person name="Hatfull G.F."/>
        </authorList>
    </citation>
    <scope>NUCLEOTIDE SEQUENCE [LARGE SCALE GENOMIC DNA]</scope>
</reference>
<keyword evidence="3" id="KW-1185">Reference proteome</keyword>
<evidence type="ECO:0000256" key="1">
    <source>
        <dbReference type="SAM" id="MobiDB-lite"/>
    </source>
</evidence>
<sequence length="41" mass="4354">MSYGLEQPSIIETDAGTEGAESSLPEETTTVFPEPEDPLNA</sequence>
<proteinExistence type="predicted"/>
<protein>
    <submittedName>
        <fullName evidence="2">Uncharacterized protein</fullName>
    </submittedName>
</protein>
<dbReference type="EMBL" id="MG198776">
    <property type="protein sequence ID" value="ATW58533.1"/>
    <property type="molecule type" value="Genomic_DNA"/>
</dbReference>
<accession>A0A2H4P8H8</accession>
<feature type="region of interest" description="Disordered" evidence="1">
    <location>
        <begin position="1"/>
        <end position="41"/>
    </location>
</feature>
<evidence type="ECO:0000313" key="3">
    <source>
        <dbReference type="Proteomes" id="UP000241822"/>
    </source>
</evidence>
<dbReference type="Proteomes" id="UP000241822">
    <property type="component" value="Segment"/>
</dbReference>
<evidence type="ECO:0000313" key="2">
    <source>
        <dbReference type="EMBL" id="ATW58533.1"/>
    </source>
</evidence>
<gene>
    <name evidence="2" type="ORF">SEA_C3PO_24</name>
</gene>
<organism evidence="2 3">
    <name type="scientific">Corynebacterium phage C3PO</name>
    <dbReference type="NCBI Taxonomy" id="2047868"/>
    <lineage>
        <taxon>Viruses</taxon>
        <taxon>Duplodnaviria</taxon>
        <taxon>Heunggongvirae</taxon>
        <taxon>Uroviricota</taxon>
        <taxon>Caudoviricetes</taxon>
        <taxon>Zierdtviridae</taxon>
        <taxon>Toshachvirinae</taxon>
        <taxon>Ceetrepovirus</taxon>
        <taxon>Ceetrepovirus C3PO</taxon>
        <taxon>Corynebacterium virus C3PO</taxon>
    </lineage>
</organism>
<name>A0A2H4P8H8_9CAUD</name>